<dbReference type="AlphaFoldDB" id="A0A1I3GSA3"/>
<keyword evidence="2" id="KW-1185">Reference proteome</keyword>
<proteinExistence type="predicted"/>
<reference evidence="1 2" key="1">
    <citation type="submission" date="2016-10" db="EMBL/GenBank/DDBJ databases">
        <authorList>
            <person name="de Groot N.N."/>
        </authorList>
    </citation>
    <scope>NUCLEOTIDE SEQUENCE [LARGE SCALE GENOMIC DNA]</scope>
    <source>
        <strain evidence="1 2">LMG 23650</strain>
    </source>
</reference>
<protein>
    <submittedName>
        <fullName evidence="1">Uncharacterized protein</fullName>
    </submittedName>
</protein>
<organism evidence="1 2">
    <name type="scientific">Paraburkholderia megapolitana</name>
    <dbReference type="NCBI Taxonomy" id="420953"/>
    <lineage>
        <taxon>Bacteria</taxon>
        <taxon>Pseudomonadati</taxon>
        <taxon>Pseudomonadota</taxon>
        <taxon>Betaproteobacteria</taxon>
        <taxon>Burkholderiales</taxon>
        <taxon>Burkholderiaceae</taxon>
        <taxon>Paraburkholderia</taxon>
    </lineage>
</organism>
<dbReference type="STRING" id="420953.SAMN05192543_102662"/>
<evidence type="ECO:0000313" key="2">
    <source>
        <dbReference type="Proteomes" id="UP000199548"/>
    </source>
</evidence>
<name>A0A1I3GSA3_9BURK</name>
<sequence length="41" mass="4379">MSLIDMQRRQASGAGTQCAVRKAGCASANDAVTPRMKERVL</sequence>
<gene>
    <name evidence="1" type="ORF">SAMN05192543_102662</name>
</gene>
<dbReference type="EMBL" id="FOQU01000002">
    <property type="protein sequence ID" value="SFI26266.1"/>
    <property type="molecule type" value="Genomic_DNA"/>
</dbReference>
<evidence type="ECO:0000313" key="1">
    <source>
        <dbReference type="EMBL" id="SFI26266.1"/>
    </source>
</evidence>
<dbReference type="RefSeq" id="WP_281250531.1">
    <property type="nucleotide sequence ID" value="NZ_CP041745.1"/>
</dbReference>
<dbReference type="Proteomes" id="UP000199548">
    <property type="component" value="Unassembled WGS sequence"/>
</dbReference>
<accession>A0A1I3GSA3</accession>